<reference evidence="2" key="2">
    <citation type="journal article" date="2021" name="PeerJ">
        <title>Extensive microbial diversity within the chicken gut microbiome revealed by metagenomics and culture.</title>
        <authorList>
            <person name="Gilroy R."/>
            <person name="Ravi A."/>
            <person name="Getino M."/>
            <person name="Pursley I."/>
            <person name="Horton D.L."/>
            <person name="Alikhan N.F."/>
            <person name="Baker D."/>
            <person name="Gharbi K."/>
            <person name="Hall N."/>
            <person name="Watson M."/>
            <person name="Adriaenssens E.M."/>
            <person name="Foster-Nyarko E."/>
            <person name="Jarju S."/>
            <person name="Secka A."/>
            <person name="Antonio M."/>
            <person name="Oren A."/>
            <person name="Chaudhuri R.R."/>
            <person name="La Ragione R."/>
            <person name="Hildebrand F."/>
            <person name="Pallen M.J."/>
        </authorList>
    </citation>
    <scope>NUCLEOTIDE SEQUENCE</scope>
    <source>
        <strain evidence="2">ChiW3-316</strain>
    </source>
</reference>
<evidence type="ECO:0000313" key="3">
    <source>
        <dbReference type="Proteomes" id="UP000824107"/>
    </source>
</evidence>
<feature type="signal peptide" evidence="1">
    <location>
        <begin position="1"/>
        <end position="26"/>
    </location>
</feature>
<dbReference type="EMBL" id="DVNC01000021">
    <property type="protein sequence ID" value="HIU52956.1"/>
    <property type="molecule type" value="Genomic_DNA"/>
</dbReference>
<gene>
    <name evidence="2" type="ORF">IAD20_02625</name>
</gene>
<dbReference type="InterPro" id="IPR009003">
    <property type="entry name" value="Peptidase_S1_PA"/>
</dbReference>
<evidence type="ECO:0000256" key="1">
    <source>
        <dbReference type="SAM" id="SignalP"/>
    </source>
</evidence>
<dbReference type="AlphaFoldDB" id="A0A9D1SAI5"/>
<accession>A0A9D1SAI5</accession>
<protein>
    <recommendedName>
        <fullName evidence="4">Serine protease</fullName>
    </recommendedName>
</protein>
<dbReference type="SUPFAM" id="SSF50494">
    <property type="entry name" value="Trypsin-like serine proteases"/>
    <property type="match status" value="1"/>
</dbReference>
<evidence type="ECO:0000313" key="2">
    <source>
        <dbReference type="EMBL" id="HIU52956.1"/>
    </source>
</evidence>
<organism evidence="2 3">
    <name type="scientific">Candidatus Scatocola faecipullorum</name>
    <dbReference type="NCBI Taxonomy" id="2840917"/>
    <lineage>
        <taxon>Bacteria</taxon>
        <taxon>Pseudomonadati</taxon>
        <taxon>Pseudomonadota</taxon>
        <taxon>Alphaproteobacteria</taxon>
        <taxon>Rhodospirillales</taxon>
        <taxon>Rhodospirillaceae</taxon>
        <taxon>Rhodospirillaceae incertae sedis</taxon>
        <taxon>Candidatus Scatocola</taxon>
    </lineage>
</organism>
<dbReference type="Proteomes" id="UP000824107">
    <property type="component" value="Unassembled WGS sequence"/>
</dbReference>
<reference evidence="2" key="1">
    <citation type="submission" date="2020-10" db="EMBL/GenBank/DDBJ databases">
        <authorList>
            <person name="Gilroy R."/>
        </authorList>
    </citation>
    <scope>NUCLEOTIDE SEQUENCE</scope>
    <source>
        <strain evidence="2">ChiW3-316</strain>
    </source>
</reference>
<feature type="chain" id="PRO_5039356813" description="Serine protease" evidence="1">
    <location>
        <begin position="27"/>
        <end position="895"/>
    </location>
</feature>
<proteinExistence type="predicted"/>
<dbReference type="Gene3D" id="2.40.10.120">
    <property type="match status" value="1"/>
</dbReference>
<comment type="caution">
    <text evidence="2">The sequence shown here is derived from an EMBL/GenBank/DDBJ whole genome shotgun (WGS) entry which is preliminary data.</text>
</comment>
<name>A0A9D1SAI5_9PROT</name>
<evidence type="ECO:0008006" key="4">
    <source>
        <dbReference type="Google" id="ProtNLM"/>
    </source>
</evidence>
<sequence>MKILKSAPFLLFSAVFAAGLSLPAAADDTGEVKIISRQIERNLERVTPRSQGTRAVFNNNFQPRTKAKSNRKFNEGPIFGDNDCTRRTCGGAMFGPQTCKRIKLPCEDCGDQPKPVKPRPHIKNYITLEEDIFQTIHHRCGDFAPLQLEWVDFRIKKGRDRTYSRRLGNYRFRIFGCRRDQRHAVLNEGRIIQKDMEFIRIFEDKVSDCYNIVKIPNDVCLSGVNKPLPEYVLTAEITDYFMNLCDEYDWKDAEKANLRTGSAQMTVTWRLMDLSKSNVLWKGESNGYSEVPDGEYNAEMILIERAFADAVDNLRQLPGFEDQLAVRQTPEDLEAQKQALIAMERMNDPVKCQYQPEIKQAQTLCPLQENGGTAADGQMCTAQTEPELLSICPADNPDCSGSIEELGGSAGNGQYAQDNQTLILDQPAQDYSDTEVAVAEVTPVEESGDTIDMGGSLNAREAEIADAAAKAENRTVQFDEFGNAIELSGGAEDSGTPPDFCPLDADGNPQCGEQITVEEGNYEEEYACEDGNFCEPSMFEFLHEEDRSCSPSPVPFLHKENRGCEPSIFDDLFGTKPSCALEEEQEIMVEDFIEQPYCQPESDLYIEESGGFEESGNFVEEDGGVIDFGGAVETDGQSWTALDIPPEETQDMIERNQLCVVNRGPYDKLTPENIYKVRASVVGVTNANGMKGAGLLISDQFVLTSADLIVKDNNRYRLKTINGVELSGRAVRINIKKNTALILLDEKTQFTPLSLNLELPEIGTGGYMALGLLEDSEGGEGYLDNNGKVSGYRYSDEKGAEIIVDTFVQTVTVGGALIDEHGTINGMSHAGKKFEDGPDLFIPITTAINSVGLEICGQENKAPKVPMAVIKPVSTAIDGFTGSKEPKPMDKKGRK</sequence>
<keyword evidence="1" id="KW-0732">Signal</keyword>